<dbReference type="GO" id="GO:0006072">
    <property type="term" value="P:glycerol-3-phosphate metabolic process"/>
    <property type="evidence" value="ECO:0007669"/>
    <property type="project" value="InterPro"/>
</dbReference>
<dbReference type="GO" id="GO:0019563">
    <property type="term" value="P:glycerol catabolic process"/>
    <property type="evidence" value="ECO:0007669"/>
    <property type="project" value="TreeGrafter"/>
</dbReference>
<evidence type="ECO:0000256" key="3">
    <source>
        <dbReference type="ARBA" id="ARBA00022741"/>
    </source>
</evidence>
<dbReference type="eggNOG" id="COG0554">
    <property type="taxonomic scope" value="Bacteria"/>
</dbReference>
<feature type="domain" description="Carbohydrate kinase FGGY N-terminal" evidence="9">
    <location>
        <begin position="6"/>
        <end position="252"/>
    </location>
</feature>
<evidence type="ECO:0000256" key="2">
    <source>
        <dbReference type="ARBA" id="ARBA00022679"/>
    </source>
</evidence>
<dbReference type="AlphaFoldDB" id="S0FLE9"/>
<dbReference type="GO" id="GO:0005829">
    <property type="term" value="C:cytosol"/>
    <property type="evidence" value="ECO:0007669"/>
    <property type="project" value="TreeGrafter"/>
</dbReference>
<comment type="caution">
    <text evidence="11">The sequence shown here is derived from an EMBL/GenBank/DDBJ whole genome shotgun (WGS) entry which is preliminary data.</text>
</comment>
<dbReference type="InterPro" id="IPR005999">
    <property type="entry name" value="Glycerol_kin"/>
</dbReference>
<dbReference type="InterPro" id="IPR018484">
    <property type="entry name" value="FGGY_N"/>
</dbReference>
<protein>
    <recommendedName>
        <fullName evidence="7">ATP:glycerol 3-phosphotransferase</fullName>
    </recommendedName>
</protein>
<dbReference type="NCBIfam" id="TIGR01311">
    <property type="entry name" value="glycerol_kin"/>
    <property type="match status" value="1"/>
</dbReference>
<keyword evidence="4 8" id="KW-0418">Kinase</keyword>
<dbReference type="Gene3D" id="3.30.420.40">
    <property type="match status" value="2"/>
</dbReference>
<evidence type="ECO:0000256" key="6">
    <source>
        <dbReference type="ARBA" id="ARBA00022840"/>
    </source>
</evidence>
<evidence type="ECO:0000313" key="11">
    <source>
        <dbReference type="EMBL" id="EMS69994.1"/>
    </source>
</evidence>
<dbReference type="CDD" id="cd07769">
    <property type="entry name" value="ASKHA_NBD_FGGY_GK"/>
    <property type="match status" value="1"/>
</dbReference>
<dbReference type="PATRIC" id="fig|1195236.3.peg.4402"/>
<sequence length="495" mass="54814">MNKGFILALDQSTSGTKTMIVDINGDIIAKASLEHTQHYPRPGWVEHDPLEIYENAKKLLADVLSQAELKPEHIRALAITNQRETIVLWDKATGLPVYNAIVWQCRRTSDMCEKFKEKGLEKTVNEKTGLLLDPYFSATKIKWILDNVEGVREKAQAGQILTGTIDSWLIWKLTGGAVHATDYTNASRTLLFNIRTLRWDKELIKLFGIYESMLPEIKYSDDIFGYTSENELSGAKLPITGVIGDSQGALFGQNCFETGMVKATYGTGSSIMMNIGSDYKEVGNGLVTSVAWGMRGRVEYAIEGIVHCSGDALKWVKDNLGLFQNFEEAKDMVNSLESNEGVYLIPAFVGLGIPYWDSNARAAVVGMSRGSRKEHVVRAAIESTAYQIKDAIDTMTQEAGIRPREVRVDGGPTRDAFLMQFQADMLDIQVAGAEIAELSSMGSVYLAGLAVGLWDSKEEIKCLRKACNVYSPAMDSGTRNELYRGWKAAVKRVLC</sequence>
<dbReference type="Pfam" id="PF00370">
    <property type="entry name" value="FGGY_N"/>
    <property type="match status" value="1"/>
</dbReference>
<evidence type="ECO:0000256" key="1">
    <source>
        <dbReference type="ARBA" id="ARBA00009156"/>
    </source>
</evidence>
<evidence type="ECO:0000256" key="5">
    <source>
        <dbReference type="ARBA" id="ARBA00022798"/>
    </source>
</evidence>
<dbReference type="InterPro" id="IPR018483">
    <property type="entry name" value="Carb_kinase_FGGY_CS"/>
</dbReference>
<dbReference type="PROSITE" id="PS00933">
    <property type="entry name" value="FGGY_KINASES_1"/>
    <property type="match status" value="1"/>
</dbReference>
<keyword evidence="2 8" id="KW-0808">Transferase</keyword>
<dbReference type="GO" id="GO:0004370">
    <property type="term" value="F:glycerol kinase activity"/>
    <property type="evidence" value="ECO:0007669"/>
    <property type="project" value="InterPro"/>
</dbReference>
<evidence type="ECO:0000259" key="10">
    <source>
        <dbReference type="Pfam" id="PF02782"/>
    </source>
</evidence>
<dbReference type="GO" id="GO:0005524">
    <property type="term" value="F:ATP binding"/>
    <property type="evidence" value="ECO:0007669"/>
    <property type="project" value="UniProtKB-KW"/>
</dbReference>
<dbReference type="Proteomes" id="UP000014155">
    <property type="component" value="Unassembled WGS sequence"/>
</dbReference>
<dbReference type="PANTHER" id="PTHR10196:SF69">
    <property type="entry name" value="GLYCEROL KINASE"/>
    <property type="match status" value="1"/>
</dbReference>
<keyword evidence="12" id="KW-1185">Reference proteome</keyword>
<dbReference type="FunFam" id="3.30.420.40:FF:000008">
    <property type="entry name" value="Glycerol kinase"/>
    <property type="match status" value="1"/>
</dbReference>
<name>S0FLE9_RUMCE</name>
<dbReference type="PANTHER" id="PTHR10196">
    <property type="entry name" value="SUGAR KINASE"/>
    <property type="match status" value="1"/>
</dbReference>
<keyword evidence="6" id="KW-0067">ATP-binding</keyword>
<dbReference type="RefSeq" id="WP_004629000.1">
    <property type="nucleotide sequence ID" value="NZ_AORV01000060.1"/>
</dbReference>
<proteinExistence type="inferred from homology"/>
<dbReference type="Pfam" id="PF02782">
    <property type="entry name" value="FGGY_C"/>
    <property type="match status" value="1"/>
</dbReference>
<dbReference type="EMBL" id="AORV01000060">
    <property type="protein sequence ID" value="EMS69994.1"/>
    <property type="molecule type" value="Genomic_DNA"/>
</dbReference>
<organism evidence="11 12">
    <name type="scientific">Ruminiclostridium cellobioparum subsp. termitidis CT1112</name>
    <dbReference type="NCBI Taxonomy" id="1195236"/>
    <lineage>
        <taxon>Bacteria</taxon>
        <taxon>Bacillati</taxon>
        <taxon>Bacillota</taxon>
        <taxon>Clostridia</taxon>
        <taxon>Eubacteriales</taxon>
        <taxon>Oscillospiraceae</taxon>
        <taxon>Ruminiclostridium</taxon>
    </lineage>
</organism>
<dbReference type="InterPro" id="IPR000577">
    <property type="entry name" value="Carb_kinase_FGGY"/>
</dbReference>
<feature type="domain" description="Carbohydrate kinase FGGY C-terminal" evidence="10">
    <location>
        <begin position="262"/>
        <end position="450"/>
    </location>
</feature>
<dbReference type="InterPro" id="IPR043129">
    <property type="entry name" value="ATPase_NBD"/>
</dbReference>
<keyword evidence="3" id="KW-0547">Nucleotide-binding</keyword>
<dbReference type="NCBIfam" id="NF000756">
    <property type="entry name" value="PRK00047.1"/>
    <property type="match status" value="1"/>
</dbReference>
<evidence type="ECO:0000256" key="4">
    <source>
        <dbReference type="ARBA" id="ARBA00022777"/>
    </source>
</evidence>
<evidence type="ECO:0000259" key="9">
    <source>
        <dbReference type="Pfam" id="PF00370"/>
    </source>
</evidence>
<evidence type="ECO:0000313" key="12">
    <source>
        <dbReference type="Proteomes" id="UP000014155"/>
    </source>
</evidence>
<gene>
    <name evidence="11" type="ORF">CTER_4227</name>
</gene>
<keyword evidence="5" id="KW-0319">Glycerol metabolism</keyword>
<dbReference type="PROSITE" id="PS00445">
    <property type="entry name" value="FGGY_KINASES_2"/>
    <property type="match status" value="1"/>
</dbReference>
<dbReference type="PIRSF" id="PIRSF000538">
    <property type="entry name" value="GlpK"/>
    <property type="match status" value="1"/>
</dbReference>
<dbReference type="STRING" id="1195236.CTER_4227"/>
<comment type="similarity">
    <text evidence="1 8">Belongs to the FGGY kinase family.</text>
</comment>
<evidence type="ECO:0000256" key="8">
    <source>
        <dbReference type="RuleBase" id="RU003733"/>
    </source>
</evidence>
<evidence type="ECO:0000256" key="7">
    <source>
        <dbReference type="ARBA" id="ARBA00043149"/>
    </source>
</evidence>
<dbReference type="SUPFAM" id="SSF53067">
    <property type="entry name" value="Actin-like ATPase domain"/>
    <property type="match status" value="2"/>
</dbReference>
<dbReference type="InterPro" id="IPR018485">
    <property type="entry name" value="FGGY_C"/>
</dbReference>
<accession>S0FLE9</accession>
<reference evidence="11 12" key="1">
    <citation type="journal article" date="2013" name="Genome Announc.">
        <title>Draft Genome Sequence of the Cellulolytic, Mesophilic, Anaerobic Bacterium Clostridium termitidis Strain CT1112 (DSM 5398).</title>
        <authorList>
            <person name="Lal S."/>
            <person name="Ramachandran U."/>
            <person name="Zhang X."/>
            <person name="Munir R."/>
            <person name="Sparling R."/>
            <person name="Levin D.B."/>
        </authorList>
    </citation>
    <scope>NUCLEOTIDE SEQUENCE [LARGE SCALE GENOMIC DNA]</scope>
    <source>
        <strain evidence="11 12">CT1112</strain>
    </source>
</reference>